<dbReference type="InterPro" id="IPR036388">
    <property type="entry name" value="WH-like_DNA-bd_sf"/>
</dbReference>
<evidence type="ECO:0000256" key="3">
    <source>
        <dbReference type="ARBA" id="ARBA00023125"/>
    </source>
</evidence>
<sequence length="302" mass="32629">MLNLRQLEIFREVIRCQTTVGAAEALAISQPAVSNAIKQIEAQLGLPLFDRIGNRLVPTAEAQEVMRGSEPIFSLYRAFSQKLKDLRDTRTGSLRVLSTPALANALVPRALKAFLATRPDMHVFFDVRRTPGVVEGVETGFVDLGFSLSPQPRPGIEATAICTGQMVCVCPPDHPLADRSEISAADLAAYPLIGFEPGTPLGFALAQGFWTPALQERVMVETRYSGTACLLAESGVGVAVVDSFAVVGGRYDLVFRPLSPRVPIQAYALTARGQPPKRVVRAFLKEVEASAVRFADPFGSHP</sequence>
<evidence type="ECO:0000256" key="2">
    <source>
        <dbReference type="ARBA" id="ARBA00023015"/>
    </source>
</evidence>
<dbReference type="RefSeq" id="WP_106750797.1">
    <property type="nucleotide sequence ID" value="NZ_CP027668.1"/>
</dbReference>
<evidence type="ECO:0000313" key="7">
    <source>
        <dbReference type="Proteomes" id="UP000237889"/>
    </source>
</evidence>
<dbReference type="Pfam" id="PF00126">
    <property type="entry name" value="HTH_1"/>
    <property type="match status" value="1"/>
</dbReference>
<keyword evidence="7" id="KW-1185">Reference proteome</keyword>
<dbReference type="CDD" id="cd08415">
    <property type="entry name" value="PBP2_LysR_opines_like"/>
    <property type="match status" value="1"/>
</dbReference>
<gene>
    <name evidence="6" type="ORF">C6569_21570</name>
</gene>
<proteinExistence type="inferred from homology"/>
<organism evidence="6 7">
    <name type="scientific">Phreatobacter cathodiphilus</name>
    <dbReference type="NCBI Taxonomy" id="1868589"/>
    <lineage>
        <taxon>Bacteria</taxon>
        <taxon>Pseudomonadati</taxon>
        <taxon>Pseudomonadota</taxon>
        <taxon>Alphaproteobacteria</taxon>
        <taxon>Hyphomicrobiales</taxon>
        <taxon>Phreatobacteraceae</taxon>
        <taxon>Phreatobacter</taxon>
    </lineage>
</organism>
<feature type="domain" description="HTH lysR-type" evidence="5">
    <location>
        <begin position="2"/>
        <end position="59"/>
    </location>
</feature>
<dbReference type="GO" id="GO:0043565">
    <property type="term" value="F:sequence-specific DNA binding"/>
    <property type="evidence" value="ECO:0007669"/>
    <property type="project" value="TreeGrafter"/>
</dbReference>
<dbReference type="Pfam" id="PF03466">
    <property type="entry name" value="LysR_substrate"/>
    <property type="match status" value="1"/>
</dbReference>
<dbReference type="AlphaFoldDB" id="A0A2S0NH53"/>
<dbReference type="SUPFAM" id="SSF46785">
    <property type="entry name" value="Winged helix' DNA-binding domain"/>
    <property type="match status" value="1"/>
</dbReference>
<evidence type="ECO:0000256" key="1">
    <source>
        <dbReference type="ARBA" id="ARBA00009437"/>
    </source>
</evidence>
<keyword evidence="2" id="KW-0805">Transcription regulation</keyword>
<name>A0A2S0NH53_9HYPH</name>
<dbReference type="PRINTS" id="PR00039">
    <property type="entry name" value="HTHLYSR"/>
</dbReference>
<evidence type="ECO:0000313" key="6">
    <source>
        <dbReference type="EMBL" id="AVO47427.1"/>
    </source>
</evidence>
<dbReference type="OrthoDB" id="8479870at2"/>
<dbReference type="PROSITE" id="PS50931">
    <property type="entry name" value="HTH_LYSR"/>
    <property type="match status" value="1"/>
</dbReference>
<dbReference type="InterPro" id="IPR036390">
    <property type="entry name" value="WH_DNA-bd_sf"/>
</dbReference>
<dbReference type="GO" id="GO:0010628">
    <property type="term" value="P:positive regulation of gene expression"/>
    <property type="evidence" value="ECO:0007669"/>
    <property type="project" value="TreeGrafter"/>
</dbReference>
<dbReference type="SUPFAM" id="SSF53850">
    <property type="entry name" value="Periplasmic binding protein-like II"/>
    <property type="match status" value="1"/>
</dbReference>
<comment type="similarity">
    <text evidence="1">Belongs to the LysR transcriptional regulatory family.</text>
</comment>
<dbReference type="Proteomes" id="UP000237889">
    <property type="component" value="Chromosome"/>
</dbReference>
<dbReference type="Gene3D" id="3.40.190.290">
    <property type="match status" value="1"/>
</dbReference>
<reference evidence="6 7" key="1">
    <citation type="submission" date="2018-03" db="EMBL/GenBank/DDBJ databases">
        <title>Genome sequencing of Phreatobacter sp.</title>
        <authorList>
            <person name="Kim S.-J."/>
            <person name="Heo J."/>
            <person name="Kwon S.-W."/>
        </authorList>
    </citation>
    <scope>NUCLEOTIDE SEQUENCE [LARGE SCALE GENOMIC DNA]</scope>
    <source>
        <strain evidence="6 7">S-12</strain>
    </source>
</reference>
<dbReference type="Gene3D" id="1.10.10.10">
    <property type="entry name" value="Winged helix-like DNA-binding domain superfamily/Winged helix DNA-binding domain"/>
    <property type="match status" value="1"/>
</dbReference>
<keyword evidence="4" id="KW-0804">Transcription</keyword>
<accession>A0A2S0NH53</accession>
<dbReference type="InterPro" id="IPR000847">
    <property type="entry name" value="LysR_HTH_N"/>
</dbReference>
<evidence type="ECO:0000259" key="5">
    <source>
        <dbReference type="PROSITE" id="PS50931"/>
    </source>
</evidence>
<dbReference type="InterPro" id="IPR037424">
    <property type="entry name" value="NocR_PBP2"/>
</dbReference>
<keyword evidence="3" id="KW-0238">DNA-binding</keyword>
<dbReference type="EMBL" id="CP027668">
    <property type="protein sequence ID" value="AVO47427.1"/>
    <property type="molecule type" value="Genomic_DNA"/>
</dbReference>
<dbReference type="PANTHER" id="PTHR30427:SF1">
    <property type="entry name" value="TRANSCRIPTIONAL ACTIVATOR PROTEIN LYSR"/>
    <property type="match status" value="1"/>
</dbReference>
<dbReference type="PANTHER" id="PTHR30427">
    <property type="entry name" value="TRANSCRIPTIONAL ACTIVATOR PROTEIN LYSR"/>
    <property type="match status" value="1"/>
</dbReference>
<dbReference type="InterPro" id="IPR005119">
    <property type="entry name" value="LysR_subst-bd"/>
</dbReference>
<dbReference type="KEGG" id="phr:C6569_21570"/>
<dbReference type="GO" id="GO:0003700">
    <property type="term" value="F:DNA-binding transcription factor activity"/>
    <property type="evidence" value="ECO:0007669"/>
    <property type="project" value="InterPro"/>
</dbReference>
<evidence type="ECO:0000256" key="4">
    <source>
        <dbReference type="ARBA" id="ARBA00023163"/>
    </source>
</evidence>
<protein>
    <submittedName>
        <fullName evidence="6">Transcriptional regulator</fullName>
    </submittedName>
</protein>